<proteinExistence type="predicted"/>
<name>A0A9P1E9Q0_CUSEU</name>
<evidence type="ECO:0000256" key="2">
    <source>
        <dbReference type="ARBA" id="ARBA00022771"/>
    </source>
</evidence>
<dbReference type="OrthoDB" id="1298016at2759"/>
<reference evidence="7" key="1">
    <citation type="submission" date="2022-07" db="EMBL/GenBank/DDBJ databases">
        <authorList>
            <person name="Macas J."/>
            <person name="Novak P."/>
            <person name="Neumann P."/>
        </authorList>
    </citation>
    <scope>NUCLEOTIDE SEQUENCE</scope>
</reference>
<comment type="caution">
    <text evidence="7">The sequence shown here is derived from an EMBL/GenBank/DDBJ whole genome shotgun (WGS) entry which is preliminary data.</text>
</comment>
<evidence type="ECO:0000256" key="4">
    <source>
        <dbReference type="PROSITE-ProRule" id="PRU00325"/>
    </source>
</evidence>
<evidence type="ECO:0000313" key="8">
    <source>
        <dbReference type="Proteomes" id="UP001152484"/>
    </source>
</evidence>
<dbReference type="EMBL" id="CAMAPE010000021">
    <property type="protein sequence ID" value="CAH9090011.1"/>
    <property type="molecule type" value="Genomic_DNA"/>
</dbReference>
<keyword evidence="3" id="KW-0862">Zinc</keyword>
<dbReference type="GO" id="GO:0008270">
    <property type="term" value="F:zinc ion binding"/>
    <property type="evidence" value="ECO:0007669"/>
    <property type="project" value="UniProtKB-KW"/>
</dbReference>
<dbReference type="PANTHER" id="PTHR31973">
    <property type="entry name" value="POLYPROTEIN, PUTATIVE-RELATED"/>
    <property type="match status" value="1"/>
</dbReference>
<dbReference type="SMART" id="SM00575">
    <property type="entry name" value="ZnF_PMZ"/>
    <property type="match status" value="1"/>
</dbReference>
<dbReference type="Pfam" id="PF04434">
    <property type="entry name" value="SWIM"/>
    <property type="match status" value="1"/>
</dbReference>
<dbReference type="Proteomes" id="UP001152484">
    <property type="component" value="Unassembled WGS sequence"/>
</dbReference>
<feature type="compositionally biased region" description="Basic residues" evidence="5">
    <location>
        <begin position="269"/>
        <end position="280"/>
    </location>
</feature>
<dbReference type="InterPro" id="IPR007527">
    <property type="entry name" value="Znf_SWIM"/>
</dbReference>
<dbReference type="SUPFAM" id="SSF57756">
    <property type="entry name" value="Retrovirus zinc finger-like domains"/>
    <property type="match status" value="1"/>
</dbReference>
<dbReference type="AlphaFoldDB" id="A0A9P1E9Q0"/>
<evidence type="ECO:0000313" key="7">
    <source>
        <dbReference type="EMBL" id="CAH9090011.1"/>
    </source>
</evidence>
<feature type="domain" description="SWIM-type" evidence="6">
    <location>
        <begin position="88"/>
        <end position="120"/>
    </location>
</feature>
<gene>
    <name evidence="7" type="ORF">CEURO_LOCUS11074</name>
</gene>
<keyword evidence="8" id="KW-1185">Reference proteome</keyword>
<evidence type="ECO:0000256" key="1">
    <source>
        <dbReference type="ARBA" id="ARBA00022723"/>
    </source>
</evidence>
<sequence>MVDNNITESFNSWIQEARSTPIVTMLEDIRLKAMKRISEFKTNHDKWINDWSPLCMEYYQDNKEAASGCNVIFNGDVGFEIGEGTDKHTVVLDKMVCTCRAWELTGIPCLHAICAFYYRKVDPITYISRWYHKETYMAAYANALQPVPGKAFMKVDDYEPILPPPMPNLPGRPKKNRVRSSTEVKGSGSASTSASATPQTSSRKGRPQTCGICHKEGHKRATCPNKDKDASVQGAEGNGPIPVKRPASVAFSAIPTTTESAPPTNPHTNAKRSTGKSKVTCRRIGRKISKQSVTGFGCHVDVNTGEKTLNPGMSSEEIVSDFQPEMPHDPDVTVRFAIPNEKDIRGAARAEKQLDVPTYRTIPFKGDGTEVHNPTNLPFQPPGLQWNGNAAISSKQLLQKMQIRRSGSIPK</sequence>
<evidence type="ECO:0000259" key="6">
    <source>
        <dbReference type="PROSITE" id="PS50966"/>
    </source>
</evidence>
<feature type="region of interest" description="Disordered" evidence="5">
    <location>
        <begin position="162"/>
        <end position="280"/>
    </location>
</feature>
<feature type="compositionally biased region" description="Low complexity" evidence="5">
    <location>
        <begin position="187"/>
        <end position="202"/>
    </location>
</feature>
<dbReference type="PROSITE" id="PS50966">
    <property type="entry name" value="ZF_SWIM"/>
    <property type="match status" value="1"/>
</dbReference>
<accession>A0A9P1E9Q0</accession>
<dbReference type="PANTHER" id="PTHR31973:SF197">
    <property type="entry name" value="SWIM-TYPE DOMAIN-CONTAINING PROTEIN"/>
    <property type="match status" value="1"/>
</dbReference>
<protein>
    <recommendedName>
        <fullName evidence="6">SWIM-type domain-containing protein</fullName>
    </recommendedName>
</protein>
<dbReference type="GO" id="GO:0003676">
    <property type="term" value="F:nucleic acid binding"/>
    <property type="evidence" value="ECO:0007669"/>
    <property type="project" value="InterPro"/>
</dbReference>
<evidence type="ECO:0000256" key="3">
    <source>
        <dbReference type="ARBA" id="ARBA00022833"/>
    </source>
</evidence>
<keyword evidence="1" id="KW-0479">Metal-binding</keyword>
<evidence type="ECO:0000256" key="5">
    <source>
        <dbReference type="SAM" id="MobiDB-lite"/>
    </source>
</evidence>
<organism evidence="7 8">
    <name type="scientific">Cuscuta europaea</name>
    <name type="common">European dodder</name>
    <dbReference type="NCBI Taxonomy" id="41803"/>
    <lineage>
        <taxon>Eukaryota</taxon>
        <taxon>Viridiplantae</taxon>
        <taxon>Streptophyta</taxon>
        <taxon>Embryophyta</taxon>
        <taxon>Tracheophyta</taxon>
        <taxon>Spermatophyta</taxon>
        <taxon>Magnoliopsida</taxon>
        <taxon>eudicotyledons</taxon>
        <taxon>Gunneridae</taxon>
        <taxon>Pentapetalae</taxon>
        <taxon>asterids</taxon>
        <taxon>lamiids</taxon>
        <taxon>Solanales</taxon>
        <taxon>Convolvulaceae</taxon>
        <taxon>Cuscuteae</taxon>
        <taxon>Cuscuta</taxon>
        <taxon>Cuscuta subgen. Cuscuta</taxon>
    </lineage>
</organism>
<dbReference type="InterPro" id="IPR036875">
    <property type="entry name" value="Znf_CCHC_sf"/>
</dbReference>
<dbReference type="InterPro" id="IPR006564">
    <property type="entry name" value="Znf_PMZ"/>
</dbReference>
<feature type="compositionally biased region" description="Polar residues" evidence="5">
    <location>
        <begin position="254"/>
        <end position="268"/>
    </location>
</feature>
<keyword evidence="2 4" id="KW-0863">Zinc-finger</keyword>